<dbReference type="EMBL" id="ADFQ01000016">
    <property type="protein sequence ID" value="EFN91833.1"/>
    <property type="molecule type" value="Genomic_DNA"/>
</dbReference>
<feature type="transmembrane region" description="Helical" evidence="7">
    <location>
        <begin position="98"/>
        <end position="122"/>
    </location>
</feature>
<gene>
    <name evidence="10" type="ORF">HMPREF9018_1102</name>
</gene>
<proteinExistence type="predicted"/>
<feature type="transmembrane region" description="Helical" evidence="7">
    <location>
        <begin position="31"/>
        <end position="61"/>
    </location>
</feature>
<evidence type="ECO:0000313" key="10">
    <source>
        <dbReference type="EMBL" id="EFN91833.1"/>
    </source>
</evidence>
<reference evidence="10 11" key="1">
    <citation type="submission" date="2010-09" db="EMBL/GenBank/DDBJ databases">
        <authorList>
            <person name="Harkins D.M."/>
            <person name="Madupu R."/>
            <person name="Durkin A.S."/>
            <person name="Torralba M."/>
            <person name="Methe B."/>
            <person name="Sutton G.G."/>
            <person name="Nelson K.E."/>
        </authorList>
    </citation>
    <scope>NUCLEOTIDE SEQUENCE [LARGE SCALE GENOMIC DNA]</scope>
    <source>
        <strain evidence="10 11">CRIS 21A-A</strain>
    </source>
</reference>
<dbReference type="InterPro" id="IPR017871">
    <property type="entry name" value="ABC_transporter-like_CS"/>
</dbReference>
<dbReference type="Proteomes" id="UP000016016">
    <property type="component" value="Unassembled WGS sequence"/>
</dbReference>
<dbReference type="GO" id="GO:0005886">
    <property type="term" value="C:plasma membrane"/>
    <property type="evidence" value="ECO:0007669"/>
    <property type="project" value="UniProtKB-SubCell"/>
</dbReference>
<evidence type="ECO:0000259" key="9">
    <source>
        <dbReference type="PROSITE" id="PS50929"/>
    </source>
</evidence>
<evidence type="ECO:0000256" key="7">
    <source>
        <dbReference type="SAM" id="Phobius"/>
    </source>
</evidence>
<dbReference type="InterPro" id="IPR027417">
    <property type="entry name" value="P-loop_NTPase"/>
</dbReference>
<feature type="transmembrane region" description="Helical" evidence="7">
    <location>
        <begin position="214"/>
        <end position="231"/>
    </location>
</feature>
<dbReference type="InterPro" id="IPR003593">
    <property type="entry name" value="AAA+_ATPase"/>
</dbReference>
<evidence type="ECO:0000256" key="2">
    <source>
        <dbReference type="ARBA" id="ARBA00022692"/>
    </source>
</evidence>
<dbReference type="CDD" id="cd03251">
    <property type="entry name" value="ABCC_MsbA"/>
    <property type="match status" value="1"/>
</dbReference>
<dbReference type="Gene3D" id="3.40.50.300">
    <property type="entry name" value="P-loop containing nucleotide triphosphate hydrolases"/>
    <property type="match status" value="1"/>
</dbReference>
<name>E1GU86_9BACT</name>
<keyword evidence="6 7" id="KW-0472">Membrane</keyword>
<dbReference type="Gene3D" id="1.20.1560.10">
    <property type="entry name" value="ABC transporter type 1, transmembrane domain"/>
    <property type="match status" value="1"/>
</dbReference>
<dbReference type="Pfam" id="PF00005">
    <property type="entry name" value="ABC_tran"/>
    <property type="match status" value="1"/>
</dbReference>
<dbReference type="GO" id="GO:0140359">
    <property type="term" value="F:ABC-type transporter activity"/>
    <property type="evidence" value="ECO:0007669"/>
    <property type="project" value="InterPro"/>
</dbReference>
<protein>
    <submittedName>
        <fullName evidence="10">ABC transporter, ATP-binding protein</fullName>
    </submittedName>
</protein>
<dbReference type="eggNOG" id="COG1132">
    <property type="taxonomic scope" value="Bacteria"/>
</dbReference>
<dbReference type="CDD" id="cd18552">
    <property type="entry name" value="ABC_6TM_MsbA_like"/>
    <property type="match status" value="1"/>
</dbReference>
<dbReference type="AlphaFoldDB" id="E1GU86"/>
<dbReference type="FunFam" id="3.40.50.300:FF:000218">
    <property type="entry name" value="Multidrug ABC transporter ATP-binding protein"/>
    <property type="match status" value="1"/>
</dbReference>
<dbReference type="InterPro" id="IPR039421">
    <property type="entry name" value="Type_1_exporter"/>
</dbReference>
<accession>E1GU86</accession>
<dbReference type="InterPro" id="IPR011527">
    <property type="entry name" value="ABC1_TM_dom"/>
</dbReference>
<keyword evidence="5 7" id="KW-1133">Transmembrane helix</keyword>
<dbReference type="GO" id="GO:0005524">
    <property type="term" value="F:ATP binding"/>
    <property type="evidence" value="ECO:0007669"/>
    <property type="project" value="UniProtKB-KW"/>
</dbReference>
<dbReference type="PROSITE" id="PS50929">
    <property type="entry name" value="ABC_TM1F"/>
    <property type="match status" value="1"/>
</dbReference>
<dbReference type="SMART" id="SM00382">
    <property type="entry name" value="AAA"/>
    <property type="match status" value="1"/>
</dbReference>
<organism evidence="10 11">
    <name type="scientific">Prevotella amnii CRIS 21A-A</name>
    <dbReference type="NCBI Taxonomy" id="679191"/>
    <lineage>
        <taxon>Bacteria</taxon>
        <taxon>Pseudomonadati</taxon>
        <taxon>Bacteroidota</taxon>
        <taxon>Bacteroidia</taxon>
        <taxon>Bacteroidales</taxon>
        <taxon>Prevotellaceae</taxon>
        <taxon>Prevotella</taxon>
    </lineage>
</organism>
<evidence type="ECO:0000256" key="1">
    <source>
        <dbReference type="ARBA" id="ARBA00004651"/>
    </source>
</evidence>
<dbReference type="SUPFAM" id="SSF52540">
    <property type="entry name" value="P-loop containing nucleoside triphosphate hydrolases"/>
    <property type="match status" value="1"/>
</dbReference>
<dbReference type="PROSITE" id="PS00211">
    <property type="entry name" value="ABC_TRANSPORTER_1"/>
    <property type="match status" value="1"/>
</dbReference>
<evidence type="ECO:0000256" key="3">
    <source>
        <dbReference type="ARBA" id="ARBA00022741"/>
    </source>
</evidence>
<feature type="transmembrane region" description="Helical" evidence="7">
    <location>
        <begin position="302"/>
        <end position="320"/>
    </location>
</feature>
<comment type="subcellular location">
    <subcellularLocation>
        <location evidence="1">Cell membrane</location>
        <topology evidence="1">Multi-pass membrane protein</topology>
    </subcellularLocation>
</comment>
<dbReference type="GO" id="GO:0034040">
    <property type="term" value="F:ATPase-coupled lipid transmembrane transporter activity"/>
    <property type="evidence" value="ECO:0007669"/>
    <property type="project" value="TreeGrafter"/>
</dbReference>
<feature type="transmembrane region" description="Helical" evidence="7">
    <location>
        <begin position="191"/>
        <end position="208"/>
    </location>
</feature>
<dbReference type="SUPFAM" id="SSF90123">
    <property type="entry name" value="ABC transporter transmembrane region"/>
    <property type="match status" value="1"/>
</dbReference>
<evidence type="ECO:0000256" key="6">
    <source>
        <dbReference type="ARBA" id="ARBA00023136"/>
    </source>
</evidence>
<evidence type="ECO:0000259" key="8">
    <source>
        <dbReference type="PROSITE" id="PS50893"/>
    </source>
</evidence>
<dbReference type="PANTHER" id="PTHR24221">
    <property type="entry name" value="ATP-BINDING CASSETTE SUB-FAMILY B"/>
    <property type="match status" value="1"/>
</dbReference>
<evidence type="ECO:0000256" key="4">
    <source>
        <dbReference type="ARBA" id="ARBA00022840"/>
    </source>
</evidence>
<sequence>MQFYSKYYIFVEVMNEFIKVLRRFVPPYKKYLVMSIIFNILSALLNVFSFATLIPILQILFKVDSGTSTTHAIPWNSINSLDSLEKVVSNNFDYYTQIYITSWGPTTTLLIIGLTLAAMTFLKTTSYFLSSAYIIPIRTGVVRDIRNQLYKKITSLSLGFFSEERKGDIIARMSGDVQEIENSIMSSLDMLFKNPILIIIYFTTLVTISWQLTLFTIIFVPIFGWFMGFIGRKLKQNSIMAQALWSDTMSRVEETLGGLRVIKAFCAEDKMNERFNKVNSQYRDDITKVNIRQQMAHPMSEFLGTVMIIVVLWFGGMLVLGQYPVISGPTFIYYLVILYSIINPLKEFSKASYNIPKGLASMERVDKILKAEINIKSPEKPLSINSFEHQIEFKNVSFAYSDKYDAEGKPILHWVLKNINLTIPKGKTIALVGQSGSGKSTLLDLIPRYYDVQEGEILIDGINIKDLSVHNLRQFIGNVNQEAILFNDSFRNNIAFGVDEVSEERIIDAAKIANAHEFILASEKGYDTNIGDRGGRLSGGQRQRVSIARAILKNPPILILDEATSALDTESERLVQDALFRLMKTRTTIAVAHRLSTIKNADEICVLHEGQIVERGTHDELMSIDGYYKKLHDMQEI</sequence>
<feature type="domain" description="ABC transporter" evidence="8">
    <location>
        <begin position="391"/>
        <end position="634"/>
    </location>
</feature>
<comment type="caution">
    <text evidence="10">The sequence shown here is derived from an EMBL/GenBank/DDBJ whole genome shotgun (WGS) entry which is preliminary data.</text>
</comment>
<keyword evidence="3" id="KW-0547">Nucleotide-binding</keyword>
<dbReference type="GO" id="GO:0016887">
    <property type="term" value="F:ATP hydrolysis activity"/>
    <property type="evidence" value="ECO:0007669"/>
    <property type="project" value="InterPro"/>
</dbReference>
<dbReference type="PROSITE" id="PS50893">
    <property type="entry name" value="ABC_TRANSPORTER_2"/>
    <property type="match status" value="1"/>
</dbReference>
<evidence type="ECO:0000256" key="5">
    <source>
        <dbReference type="ARBA" id="ARBA00022989"/>
    </source>
</evidence>
<keyword evidence="4 10" id="KW-0067">ATP-binding</keyword>
<keyword evidence="2 7" id="KW-0812">Transmembrane</keyword>
<dbReference type="PANTHER" id="PTHR24221:SF654">
    <property type="entry name" value="ATP-BINDING CASSETTE SUB-FAMILY B MEMBER 6"/>
    <property type="match status" value="1"/>
</dbReference>
<feature type="domain" description="ABC transmembrane type-1" evidence="9">
    <location>
        <begin position="33"/>
        <end position="357"/>
    </location>
</feature>
<dbReference type="InterPro" id="IPR003439">
    <property type="entry name" value="ABC_transporter-like_ATP-bd"/>
</dbReference>
<evidence type="ECO:0000313" key="11">
    <source>
        <dbReference type="Proteomes" id="UP000016016"/>
    </source>
</evidence>
<dbReference type="InterPro" id="IPR036640">
    <property type="entry name" value="ABC1_TM_sf"/>
</dbReference>
<dbReference type="Pfam" id="PF00664">
    <property type="entry name" value="ABC_membrane"/>
    <property type="match status" value="1"/>
</dbReference>